<evidence type="ECO:0008006" key="4">
    <source>
        <dbReference type="Google" id="ProtNLM"/>
    </source>
</evidence>
<dbReference type="Proteomes" id="UP000054761">
    <property type="component" value="Unassembled WGS sequence"/>
</dbReference>
<keyword evidence="1" id="KW-1133">Transmembrane helix</keyword>
<reference evidence="2 3" key="1">
    <citation type="submission" date="2015-11" db="EMBL/GenBank/DDBJ databases">
        <title>Genomic analysis of 38 Legionella species identifies large and diverse effector repertoires.</title>
        <authorList>
            <person name="Burstein D."/>
            <person name="Amaro F."/>
            <person name="Zusman T."/>
            <person name="Lifshitz Z."/>
            <person name="Cohen O."/>
            <person name="Gilbert J.A."/>
            <person name="Pupko T."/>
            <person name="Shuman H.A."/>
            <person name="Segal G."/>
        </authorList>
    </citation>
    <scope>NUCLEOTIDE SEQUENCE [LARGE SCALE GENOMIC DNA]</scope>
    <source>
        <strain evidence="2 3">Bercovier 4</strain>
    </source>
</reference>
<dbReference type="RefSeq" id="WP_058501901.1">
    <property type="nucleotide sequence ID" value="NZ_CAAAJA010000090.1"/>
</dbReference>
<keyword evidence="3" id="KW-1185">Reference proteome</keyword>
<feature type="transmembrane region" description="Helical" evidence="1">
    <location>
        <begin position="44"/>
        <end position="62"/>
    </location>
</feature>
<dbReference type="OrthoDB" id="5649114at2"/>
<keyword evidence="1" id="KW-0812">Transmembrane</keyword>
<comment type="caution">
    <text evidence="2">The sequence shown here is derived from an EMBL/GenBank/DDBJ whole genome shotgun (WGS) entry which is preliminary data.</text>
</comment>
<dbReference type="AlphaFoldDB" id="A0A0W0VND7"/>
<accession>A0A0W0VND7</accession>
<evidence type="ECO:0000256" key="1">
    <source>
        <dbReference type="SAM" id="Phobius"/>
    </source>
</evidence>
<protein>
    <recommendedName>
        <fullName evidence="4">Transmembrane protein</fullName>
    </recommendedName>
</protein>
<evidence type="ECO:0000313" key="3">
    <source>
        <dbReference type="Proteomes" id="UP000054761"/>
    </source>
</evidence>
<dbReference type="PATRIC" id="fig|454.4.peg.1686"/>
<keyword evidence="1" id="KW-0472">Membrane</keyword>
<feature type="transmembrane region" description="Helical" evidence="1">
    <location>
        <begin position="74"/>
        <end position="91"/>
    </location>
</feature>
<feature type="transmembrane region" description="Helical" evidence="1">
    <location>
        <begin position="97"/>
        <end position="115"/>
    </location>
</feature>
<dbReference type="EMBL" id="LNYH01000093">
    <property type="protein sequence ID" value="KTD21437.1"/>
    <property type="molecule type" value="Genomic_DNA"/>
</dbReference>
<proteinExistence type="predicted"/>
<gene>
    <name evidence="2" type="ORF">Lisr_1546</name>
</gene>
<organism evidence="2 3">
    <name type="scientific">Legionella israelensis</name>
    <dbReference type="NCBI Taxonomy" id="454"/>
    <lineage>
        <taxon>Bacteria</taxon>
        <taxon>Pseudomonadati</taxon>
        <taxon>Pseudomonadota</taxon>
        <taxon>Gammaproteobacteria</taxon>
        <taxon>Legionellales</taxon>
        <taxon>Legionellaceae</taxon>
        <taxon>Legionella</taxon>
    </lineage>
</organism>
<evidence type="ECO:0000313" key="2">
    <source>
        <dbReference type="EMBL" id="KTD21437.1"/>
    </source>
</evidence>
<name>A0A0W0VND7_9GAMM</name>
<sequence>MKTFCIFLSFFLYVISLFLPSAVIPNFERGFPETIYGYEILVSGWMGLISLQPAWLANPVYVIELLTYGSVSSYRLGVAAIILALFSPFILTEKLLAGYYIWLFSFVILAYGNYLHSKNSEHSNLH</sequence>